<proteinExistence type="predicted"/>
<accession>A0A0J7IAR9</accession>
<organism evidence="1 2">
    <name type="scientific">Chryseobacterium angstadtii</name>
    <dbReference type="NCBI Taxonomy" id="558151"/>
    <lineage>
        <taxon>Bacteria</taxon>
        <taxon>Pseudomonadati</taxon>
        <taxon>Bacteroidota</taxon>
        <taxon>Flavobacteriia</taxon>
        <taxon>Flavobacteriales</taxon>
        <taxon>Weeksellaceae</taxon>
        <taxon>Chryseobacterium group</taxon>
        <taxon>Chryseobacterium</taxon>
    </lineage>
</organism>
<dbReference type="EMBL" id="LFND01000004">
    <property type="protein sequence ID" value="KMQ62999.1"/>
    <property type="molecule type" value="Genomic_DNA"/>
</dbReference>
<dbReference type="Proteomes" id="UP000036261">
    <property type="component" value="Unassembled WGS sequence"/>
</dbReference>
<dbReference type="PATRIC" id="fig|558151.6.peg.2898"/>
<keyword evidence="2" id="KW-1185">Reference proteome</keyword>
<reference evidence="1 2" key="1">
    <citation type="journal article" date="2013" name="Int. J. Syst. Evol. Microbiol.">
        <title>Chryseobacterium angstadtii sp. nov., isolated from a newt tank.</title>
        <authorList>
            <person name="Kirk K.E."/>
            <person name="Hoffman J.A."/>
            <person name="Smith K.A."/>
            <person name="Strahan B.L."/>
            <person name="Failor K.C."/>
            <person name="Krebs J.E."/>
            <person name="Gale A.N."/>
            <person name="Do T.D."/>
            <person name="Sontag T.C."/>
            <person name="Batties A.M."/>
            <person name="Mistiszyn K."/>
            <person name="Newman J.D."/>
        </authorList>
    </citation>
    <scope>NUCLEOTIDE SEQUENCE [LARGE SCALE GENOMIC DNA]</scope>
    <source>
        <strain evidence="1 2">KM</strain>
    </source>
</reference>
<gene>
    <name evidence="1" type="ORF">ACM46_13695</name>
</gene>
<sequence>MHFETGDPLLNKKYKSMSIPLNTIYSYFETGDFPTQDQFQASWSSFWHKDEVIPTTKIAGLENLLQNKADKNIFELHVSNPDAHADHLAKKDASNLTAGNVQSWKTALGVGELPDNIATVDNGDQTGNVYTKRQSDTRYMIWDDFVNEDEKILAEKIEALGITTLIEATEISIATFAANSGSYQFEDHDFIAIPDNRGNFSLYMFKGGNKKEVKSYLPTGLSNITIGMVEGLENSLAGKMDKPYTEGNYMAFTHSEGIDWKAINPDPNYLLYWDGNNFMPSPVYYNGGGLGIGTKSPQASLHLMGNVRAAAAAFDINYEARKDQITYDGTKFWGTNSSTVRRPFMFADYNAEVELWSSLTDAQKTDLKTIMNGGWSTGTMSVALITPPVVDVSDKNYWISLKGANLNLNPTSYSLEIMANDGTTVVAVVPNSQIQLYTNGLDLSFYFNFKNIPTGNYKLRLWNGVAYYVTSMTVNVVATLRLINLNSLTWETKLFTPNTPNVVNVAGGAMSYTASPYNKPFAREAVVVAAMKSSELVPAGQNFSISGTFRLRDAANSAMNIVVGLINKDNELSLNNNANFQTSINNNNIANYSKTIRGDSVTALVTGNETEVIAGFNMARNGNLFTVIVEHGGRVAVGTKVGIEDALSLVSYINNTLNNDGIGADAGFNIQSCYVF</sequence>
<protein>
    <submittedName>
        <fullName evidence="1">Uncharacterized protein</fullName>
    </submittedName>
</protein>
<dbReference type="STRING" id="558151.ACM46_13695"/>
<evidence type="ECO:0000313" key="1">
    <source>
        <dbReference type="EMBL" id="KMQ62999.1"/>
    </source>
</evidence>
<evidence type="ECO:0000313" key="2">
    <source>
        <dbReference type="Proteomes" id="UP000036261"/>
    </source>
</evidence>
<comment type="caution">
    <text evidence="1">The sequence shown here is derived from an EMBL/GenBank/DDBJ whole genome shotgun (WGS) entry which is preliminary data.</text>
</comment>
<name>A0A0J7IAR9_9FLAO</name>
<dbReference type="AlphaFoldDB" id="A0A0J7IAR9"/>